<dbReference type="Proteomes" id="UP000616151">
    <property type="component" value="Unassembled WGS sequence"/>
</dbReference>
<dbReference type="EMBL" id="JAENHL010000007">
    <property type="protein sequence ID" value="MBK1867743.1"/>
    <property type="molecule type" value="Genomic_DNA"/>
</dbReference>
<name>A0ACC5R5U5_9HYPH</name>
<gene>
    <name evidence="1" type="ORF">JHL16_15400</name>
</gene>
<protein>
    <submittedName>
        <fullName evidence="1">Acyl carrier protein</fullName>
    </submittedName>
</protein>
<reference evidence="1" key="1">
    <citation type="submission" date="2021-01" db="EMBL/GenBank/DDBJ databases">
        <authorList>
            <person name="Sun Q."/>
        </authorList>
    </citation>
    <scope>NUCLEOTIDE SEQUENCE</scope>
    <source>
        <strain evidence="1">YIM B02566</strain>
    </source>
</reference>
<keyword evidence="2" id="KW-1185">Reference proteome</keyword>
<comment type="caution">
    <text evidence="1">The sequence shown here is derived from an EMBL/GenBank/DDBJ whole genome shotgun (WGS) entry which is preliminary data.</text>
</comment>
<organism evidence="1 2">
    <name type="scientific">Taklimakanibacter albus</name>
    <dbReference type="NCBI Taxonomy" id="2800327"/>
    <lineage>
        <taxon>Bacteria</taxon>
        <taxon>Pseudomonadati</taxon>
        <taxon>Pseudomonadota</taxon>
        <taxon>Alphaproteobacteria</taxon>
        <taxon>Hyphomicrobiales</taxon>
        <taxon>Aestuariivirgaceae</taxon>
        <taxon>Taklimakanibacter</taxon>
    </lineage>
</organism>
<sequence length="83" mass="9304">MSEKIETELRNVFAELGLIEAAPGDVTEDITFADLNADSLTLMDLCVALEERYEFIIEPADVMKQATLSNLARFIATRRPERA</sequence>
<accession>A0ACC5R5U5</accession>
<proteinExistence type="predicted"/>
<evidence type="ECO:0000313" key="2">
    <source>
        <dbReference type="Proteomes" id="UP000616151"/>
    </source>
</evidence>
<evidence type="ECO:0000313" key="1">
    <source>
        <dbReference type="EMBL" id="MBK1867743.1"/>
    </source>
</evidence>